<evidence type="ECO:0000313" key="1">
    <source>
        <dbReference type="EMBL" id="KAH6930333.1"/>
    </source>
</evidence>
<comment type="caution">
    <text evidence="1">The sequence shown here is derived from an EMBL/GenBank/DDBJ whole genome shotgun (WGS) entry which is preliminary data.</text>
</comment>
<dbReference type="EMBL" id="CM023485">
    <property type="protein sequence ID" value="KAH6930333.1"/>
    <property type="molecule type" value="Genomic_DNA"/>
</dbReference>
<protein>
    <submittedName>
        <fullName evidence="1">Uncharacterized protein</fullName>
    </submittedName>
</protein>
<proteinExistence type="predicted"/>
<name>A0ACB7S9I7_HYAAI</name>
<accession>A0ACB7S9I7</accession>
<dbReference type="Proteomes" id="UP000821845">
    <property type="component" value="Chromosome 5"/>
</dbReference>
<evidence type="ECO:0000313" key="2">
    <source>
        <dbReference type="Proteomes" id="UP000821845"/>
    </source>
</evidence>
<reference evidence="1" key="1">
    <citation type="submission" date="2020-05" db="EMBL/GenBank/DDBJ databases">
        <title>Large-scale comparative analyses of tick genomes elucidate their genetic diversity and vector capacities.</title>
        <authorList>
            <person name="Jia N."/>
            <person name="Wang J."/>
            <person name="Shi W."/>
            <person name="Du L."/>
            <person name="Sun Y."/>
            <person name="Zhan W."/>
            <person name="Jiang J."/>
            <person name="Wang Q."/>
            <person name="Zhang B."/>
            <person name="Ji P."/>
            <person name="Sakyi L.B."/>
            <person name="Cui X."/>
            <person name="Yuan T."/>
            <person name="Jiang B."/>
            <person name="Yang W."/>
            <person name="Lam T.T.-Y."/>
            <person name="Chang Q."/>
            <person name="Ding S."/>
            <person name="Wang X."/>
            <person name="Zhu J."/>
            <person name="Ruan X."/>
            <person name="Zhao L."/>
            <person name="Wei J."/>
            <person name="Que T."/>
            <person name="Du C."/>
            <person name="Cheng J."/>
            <person name="Dai P."/>
            <person name="Han X."/>
            <person name="Huang E."/>
            <person name="Gao Y."/>
            <person name="Liu J."/>
            <person name="Shao H."/>
            <person name="Ye R."/>
            <person name="Li L."/>
            <person name="Wei W."/>
            <person name="Wang X."/>
            <person name="Wang C."/>
            <person name="Yang T."/>
            <person name="Huo Q."/>
            <person name="Li W."/>
            <person name="Guo W."/>
            <person name="Chen H."/>
            <person name="Zhou L."/>
            <person name="Ni X."/>
            <person name="Tian J."/>
            <person name="Zhou Y."/>
            <person name="Sheng Y."/>
            <person name="Liu T."/>
            <person name="Pan Y."/>
            <person name="Xia L."/>
            <person name="Li J."/>
            <person name="Zhao F."/>
            <person name="Cao W."/>
        </authorList>
    </citation>
    <scope>NUCLEOTIDE SEQUENCE</scope>
    <source>
        <strain evidence="1">Hyas-2018</strain>
    </source>
</reference>
<gene>
    <name evidence="1" type="ORF">HPB50_012831</name>
</gene>
<sequence>MRSEVHESRATNQERLQLKLRPRRSGATIDRTRKLDRVPTAVAPQEKYDPRRSEIIASLWTPPYSAEWQCGKHALFPMSALVRWLPDA</sequence>
<keyword evidence="2" id="KW-1185">Reference proteome</keyword>
<organism evidence="1 2">
    <name type="scientific">Hyalomma asiaticum</name>
    <name type="common">Tick</name>
    <dbReference type="NCBI Taxonomy" id="266040"/>
    <lineage>
        <taxon>Eukaryota</taxon>
        <taxon>Metazoa</taxon>
        <taxon>Ecdysozoa</taxon>
        <taxon>Arthropoda</taxon>
        <taxon>Chelicerata</taxon>
        <taxon>Arachnida</taxon>
        <taxon>Acari</taxon>
        <taxon>Parasitiformes</taxon>
        <taxon>Ixodida</taxon>
        <taxon>Ixodoidea</taxon>
        <taxon>Ixodidae</taxon>
        <taxon>Hyalomminae</taxon>
        <taxon>Hyalomma</taxon>
    </lineage>
</organism>